<comment type="caution">
    <text evidence="1">The sequence shown here is derived from an EMBL/GenBank/DDBJ whole genome shotgun (WGS) entry which is preliminary data.</text>
</comment>
<proteinExistence type="predicted"/>
<name>A0A835MKL4_9ROSI</name>
<protein>
    <submittedName>
        <fullName evidence="1">Uncharacterized protein</fullName>
    </submittedName>
</protein>
<reference evidence="1 2" key="1">
    <citation type="submission" date="2020-10" db="EMBL/GenBank/DDBJ databases">
        <title>Plant Genome Project.</title>
        <authorList>
            <person name="Zhang R.-G."/>
        </authorList>
    </citation>
    <scope>NUCLEOTIDE SEQUENCE [LARGE SCALE GENOMIC DNA]</scope>
    <source>
        <strain evidence="1">FAFU-HL-1</strain>
        <tissue evidence="1">Leaf</tissue>
    </source>
</reference>
<organism evidence="1 2">
    <name type="scientific">Salix dunnii</name>
    <dbReference type="NCBI Taxonomy" id="1413687"/>
    <lineage>
        <taxon>Eukaryota</taxon>
        <taxon>Viridiplantae</taxon>
        <taxon>Streptophyta</taxon>
        <taxon>Embryophyta</taxon>
        <taxon>Tracheophyta</taxon>
        <taxon>Spermatophyta</taxon>
        <taxon>Magnoliopsida</taxon>
        <taxon>eudicotyledons</taxon>
        <taxon>Gunneridae</taxon>
        <taxon>Pentapetalae</taxon>
        <taxon>rosids</taxon>
        <taxon>fabids</taxon>
        <taxon>Malpighiales</taxon>
        <taxon>Salicaceae</taxon>
        <taxon>Saliceae</taxon>
        <taxon>Salix</taxon>
    </lineage>
</organism>
<dbReference type="Proteomes" id="UP000657918">
    <property type="component" value="Chromosome 16"/>
</dbReference>
<accession>A0A835MKL4</accession>
<dbReference type="AlphaFoldDB" id="A0A835MKL4"/>
<sequence>MEVNLLEQKKAFLKRSGDGAGDDWPQVGENCRMYMHSQDLQKEKPQMMSCKGHWIRPVEMEVQIAARYGGTNLVFCQTQ</sequence>
<dbReference type="EMBL" id="JADGMS010000016">
    <property type="protein sequence ID" value="KAF9664386.1"/>
    <property type="molecule type" value="Genomic_DNA"/>
</dbReference>
<evidence type="ECO:0000313" key="2">
    <source>
        <dbReference type="Proteomes" id="UP000657918"/>
    </source>
</evidence>
<evidence type="ECO:0000313" key="1">
    <source>
        <dbReference type="EMBL" id="KAF9664386.1"/>
    </source>
</evidence>
<gene>
    <name evidence="1" type="ORF">SADUNF_Sadunf16G0013200</name>
</gene>
<keyword evidence="2" id="KW-1185">Reference proteome</keyword>